<dbReference type="SUPFAM" id="SSF48264">
    <property type="entry name" value="Cytochrome P450"/>
    <property type="match status" value="1"/>
</dbReference>
<dbReference type="AlphaFoldDB" id="A0A0G4HQZ1"/>
<keyword evidence="10" id="KW-0812">Transmembrane</keyword>
<evidence type="ECO:0000256" key="5">
    <source>
        <dbReference type="ARBA" id="ARBA00023004"/>
    </source>
</evidence>
<dbReference type="PANTHER" id="PTHR24291:SF50">
    <property type="entry name" value="BIFUNCTIONAL ALBAFLAVENONE MONOOXYGENASE_TERPENE SYNTHASE"/>
    <property type="match status" value="1"/>
</dbReference>
<feature type="compositionally biased region" description="Low complexity" evidence="9">
    <location>
        <begin position="333"/>
        <end position="343"/>
    </location>
</feature>
<organism evidence="11">
    <name type="scientific">Chromera velia CCMP2878</name>
    <dbReference type="NCBI Taxonomy" id="1169474"/>
    <lineage>
        <taxon>Eukaryota</taxon>
        <taxon>Sar</taxon>
        <taxon>Alveolata</taxon>
        <taxon>Colpodellida</taxon>
        <taxon>Chromeraceae</taxon>
        <taxon>Chromera</taxon>
    </lineage>
</organism>
<dbReference type="InterPro" id="IPR036396">
    <property type="entry name" value="Cyt_P450_sf"/>
</dbReference>
<keyword evidence="2 7" id="KW-0349">Heme</keyword>
<evidence type="ECO:0000256" key="10">
    <source>
        <dbReference type="SAM" id="Phobius"/>
    </source>
</evidence>
<dbReference type="GO" id="GO:0020037">
    <property type="term" value="F:heme binding"/>
    <property type="evidence" value="ECO:0007669"/>
    <property type="project" value="InterPro"/>
</dbReference>
<reference evidence="11" key="1">
    <citation type="submission" date="2014-11" db="EMBL/GenBank/DDBJ databases">
        <authorList>
            <person name="Otto D Thomas"/>
            <person name="Naeem Raeece"/>
        </authorList>
    </citation>
    <scope>NUCLEOTIDE SEQUENCE</scope>
</reference>
<dbReference type="InterPro" id="IPR001128">
    <property type="entry name" value="Cyt_P450"/>
</dbReference>
<dbReference type="PhylomeDB" id="A0A0G4HQZ1"/>
<dbReference type="InterPro" id="IPR002401">
    <property type="entry name" value="Cyt_P450_E_grp-I"/>
</dbReference>
<dbReference type="Gene3D" id="1.10.630.10">
    <property type="entry name" value="Cytochrome P450"/>
    <property type="match status" value="1"/>
</dbReference>
<keyword evidence="6 8" id="KW-0503">Monooxygenase</keyword>
<evidence type="ECO:0000256" key="2">
    <source>
        <dbReference type="ARBA" id="ARBA00022617"/>
    </source>
</evidence>
<evidence type="ECO:0000313" key="11">
    <source>
        <dbReference type="EMBL" id="CEM46684.1"/>
    </source>
</evidence>
<accession>A0A0G4HQZ1</accession>
<keyword evidence="3 7" id="KW-0479">Metal-binding</keyword>
<feature type="region of interest" description="Disordered" evidence="9">
    <location>
        <begin position="323"/>
        <end position="344"/>
    </location>
</feature>
<dbReference type="InterPro" id="IPR050196">
    <property type="entry name" value="Cytochrome_P450_Monoox"/>
</dbReference>
<evidence type="ECO:0000256" key="9">
    <source>
        <dbReference type="SAM" id="MobiDB-lite"/>
    </source>
</evidence>
<proteinExistence type="inferred from homology"/>
<evidence type="ECO:0000256" key="3">
    <source>
        <dbReference type="ARBA" id="ARBA00022723"/>
    </source>
</evidence>
<protein>
    <recommendedName>
        <fullName evidence="12">Cytochrome P450</fullName>
    </recommendedName>
</protein>
<comment type="cofactor">
    <cofactor evidence="7">
        <name>heme</name>
        <dbReference type="ChEBI" id="CHEBI:30413"/>
    </cofactor>
</comment>
<dbReference type="GO" id="GO:0004497">
    <property type="term" value="F:monooxygenase activity"/>
    <property type="evidence" value="ECO:0007669"/>
    <property type="project" value="UniProtKB-KW"/>
</dbReference>
<evidence type="ECO:0000256" key="7">
    <source>
        <dbReference type="PIRSR" id="PIRSR602401-1"/>
    </source>
</evidence>
<sequence>MSGVGRGSSVLSLSTFAFSSEWLLESLRGAVKALPKTLVLQAALLFGVSIPTAIACRWLWLIARLKLRMRGLTGLPLPFFSEADLKKKPLLKSNPLVISLDQESGGSIRCLLDCLQTTDGDGKRRWRKLVNLGSSYMNGKVCVMVYDCDFFKEATGDLERFPKEKMVYGVTKLVLGDGLVTSTGSKWAKNRKALTPLFHFNALKESSRVVEKESDVFVKSLLDKAKAKDGQEKGKEQGALVGPSDLKGLTLSVIIQASFGGAFDNVWMARAWKELLELQEPYFASGILFGPEWVSFLPLPSVYRFSQKRDRIIRKVREFVREKKQANKNAPQSKKGSGTTTTGANNLVDQLLNSGVAEETDITDEAITFLFAGHDTTSTALQWALFELSCSPKTQDWVMEEILSLATWTSSEGGGGRKEPSLHVTPDVLASLDRTRSVIREALRLWPPVPWLDRECTRDECLDGVTLPKGTHVALNVWAAARDRAVWGEDAEEFRPERLIAASEDESTRVSHYSMLPFSAGPRNCIGQKFALQEAVVVLAKLLLRFQVDLSEEYKRVAEKNEGEGSVRDKVELVFKITLEPRDVTFCLKPREWSQ</sequence>
<evidence type="ECO:0000256" key="8">
    <source>
        <dbReference type="RuleBase" id="RU000461"/>
    </source>
</evidence>
<dbReference type="PROSITE" id="PS00086">
    <property type="entry name" value="CYTOCHROME_P450"/>
    <property type="match status" value="1"/>
</dbReference>
<dbReference type="PRINTS" id="PR00385">
    <property type="entry name" value="P450"/>
</dbReference>
<dbReference type="InterPro" id="IPR017972">
    <property type="entry name" value="Cyt_P450_CS"/>
</dbReference>
<dbReference type="EMBL" id="CDMZ01003521">
    <property type="protein sequence ID" value="CEM46684.1"/>
    <property type="molecule type" value="Genomic_DNA"/>
</dbReference>
<dbReference type="PANTHER" id="PTHR24291">
    <property type="entry name" value="CYTOCHROME P450 FAMILY 4"/>
    <property type="match status" value="1"/>
</dbReference>
<evidence type="ECO:0000256" key="1">
    <source>
        <dbReference type="ARBA" id="ARBA00010617"/>
    </source>
</evidence>
<comment type="similarity">
    <text evidence="1 8">Belongs to the cytochrome P450 family.</text>
</comment>
<evidence type="ECO:0000256" key="6">
    <source>
        <dbReference type="ARBA" id="ARBA00023033"/>
    </source>
</evidence>
<evidence type="ECO:0008006" key="12">
    <source>
        <dbReference type="Google" id="ProtNLM"/>
    </source>
</evidence>
<evidence type="ECO:0000256" key="4">
    <source>
        <dbReference type="ARBA" id="ARBA00023002"/>
    </source>
</evidence>
<dbReference type="VEuPathDB" id="CryptoDB:Cvel_7998"/>
<gene>
    <name evidence="11" type="ORF">Cvel_7998</name>
</gene>
<dbReference type="Pfam" id="PF00067">
    <property type="entry name" value="p450"/>
    <property type="match status" value="1"/>
</dbReference>
<dbReference type="GO" id="GO:0005506">
    <property type="term" value="F:iron ion binding"/>
    <property type="evidence" value="ECO:0007669"/>
    <property type="project" value="InterPro"/>
</dbReference>
<keyword evidence="4 8" id="KW-0560">Oxidoreductase</keyword>
<dbReference type="PRINTS" id="PR00463">
    <property type="entry name" value="EP450I"/>
</dbReference>
<feature type="transmembrane region" description="Helical" evidence="10">
    <location>
        <begin position="38"/>
        <end position="60"/>
    </location>
</feature>
<keyword evidence="10" id="KW-1133">Transmembrane helix</keyword>
<keyword evidence="5 7" id="KW-0408">Iron</keyword>
<name>A0A0G4HQZ1_9ALVE</name>
<keyword evidence="10" id="KW-0472">Membrane</keyword>
<feature type="binding site" description="axial binding residue" evidence="7">
    <location>
        <position position="525"/>
    </location>
    <ligand>
        <name>heme</name>
        <dbReference type="ChEBI" id="CHEBI:30413"/>
    </ligand>
    <ligandPart>
        <name>Fe</name>
        <dbReference type="ChEBI" id="CHEBI:18248"/>
    </ligandPart>
</feature>
<dbReference type="GO" id="GO:0016705">
    <property type="term" value="F:oxidoreductase activity, acting on paired donors, with incorporation or reduction of molecular oxygen"/>
    <property type="evidence" value="ECO:0007669"/>
    <property type="project" value="InterPro"/>
</dbReference>